<evidence type="ECO:0000256" key="3">
    <source>
        <dbReference type="ARBA" id="ARBA00008594"/>
    </source>
</evidence>
<comment type="caution">
    <text evidence="9">The sequence shown here is derived from an EMBL/GenBank/DDBJ whole genome shotgun (WGS) entry which is preliminary data.</text>
</comment>
<protein>
    <submittedName>
        <fullName evidence="9">Uncharacterized protein</fullName>
    </submittedName>
</protein>
<keyword evidence="10" id="KW-1185">Reference proteome</keyword>
<evidence type="ECO:0000256" key="2">
    <source>
        <dbReference type="ARBA" id="ARBA00004496"/>
    </source>
</evidence>
<gene>
    <name evidence="9" type="ORF">J5N97_019778</name>
</gene>
<keyword evidence="7" id="KW-0539">Nucleus</keyword>
<dbReference type="InterPro" id="IPR050279">
    <property type="entry name" value="Plant_def-hormone_signal"/>
</dbReference>
<dbReference type="InterPro" id="IPR019587">
    <property type="entry name" value="Polyketide_cyclase/dehydratase"/>
</dbReference>
<dbReference type="EMBL" id="JAGGNH010000005">
    <property type="protein sequence ID" value="KAJ0971819.1"/>
    <property type="molecule type" value="Genomic_DNA"/>
</dbReference>
<evidence type="ECO:0000256" key="4">
    <source>
        <dbReference type="ARBA" id="ARBA00022490"/>
    </source>
</evidence>
<keyword evidence="6" id="KW-0675">Receptor</keyword>
<sequence length="166" mass="18891">MDALLVEAIAKYHSHKISPWQCGSINMQEIAAPVSRIWPLIRRFDYPQSYKSFIKECYVRNGNSSAVGSVREVQIKSELPATTSIERLDELDDEHHVMRFSMIGGDHRLANYQSTISLHEVSDNVTMVIESYVVDVPLGITEEETCAFIDTIIKFNLRSLAQKMAR</sequence>
<keyword evidence="5" id="KW-0938">Abscisic acid signaling pathway</keyword>
<dbReference type="InterPro" id="IPR023393">
    <property type="entry name" value="START-like_dom_sf"/>
</dbReference>
<evidence type="ECO:0000313" key="9">
    <source>
        <dbReference type="EMBL" id="KAJ0971819.1"/>
    </source>
</evidence>
<comment type="subcellular location">
    <subcellularLocation>
        <location evidence="2">Cytoplasm</location>
    </subcellularLocation>
    <subcellularLocation>
        <location evidence="1">Nucleus</location>
    </subcellularLocation>
</comment>
<dbReference type="AlphaFoldDB" id="A0A9D5CFB3"/>
<dbReference type="OrthoDB" id="4436220at2759"/>
<dbReference type="CDD" id="cd07821">
    <property type="entry name" value="PYR_PYL_RCAR_like"/>
    <property type="match status" value="1"/>
</dbReference>
<evidence type="ECO:0000256" key="8">
    <source>
        <dbReference type="ARBA" id="ARBA00023272"/>
    </source>
</evidence>
<keyword evidence="8" id="KW-0650">Protein phosphatase inhibitor</keyword>
<dbReference type="Pfam" id="PF10604">
    <property type="entry name" value="Polyketide_cyc2"/>
    <property type="match status" value="1"/>
</dbReference>
<evidence type="ECO:0000256" key="6">
    <source>
        <dbReference type="ARBA" id="ARBA00023170"/>
    </source>
</evidence>
<evidence type="ECO:0000313" key="10">
    <source>
        <dbReference type="Proteomes" id="UP001085076"/>
    </source>
</evidence>
<dbReference type="PANTHER" id="PTHR31213:SF138">
    <property type="entry name" value="ABSCISIC ACID RECEPTOR PYL6"/>
    <property type="match status" value="1"/>
</dbReference>
<dbReference type="Proteomes" id="UP001085076">
    <property type="component" value="Miscellaneous, Linkage group lg05"/>
</dbReference>
<dbReference type="GO" id="GO:0009738">
    <property type="term" value="P:abscisic acid-activated signaling pathway"/>
    <property type="evidence" value="ECO:0007669"/>
    <property type="project" value="UniProtKB-KW"/>
</dbReference>
<name>A0A9D5CFB3_9LILI</name>
<keyword evidence="4" id="KW-0963">Cytoplasm</keyword>
<dbReference type="GO" id="GO:0005737">
    <property type="term" value="C:cytoplasm"/>
    <property type="evidence" value="ECO:0007669"/>
    <property type="project" value="UniProtKB-SubCell"/>
</dbReference>
<dbReference type="Gene3D" id="3.30.530.20">
    <property type="match status" value="1"/>
</dbReference>
<organism evidence="9 10">
    <name type="scientific">Dioscorea zingiberensis</name>
    <dbReference type="NCBI Taxonomy" id="325984"/>
    <lineage>
        <taxon>Eukaryota</taxon>
        <taxon>Viridiplantae</taxon>
        <taxon>Streptophyta</taxon>
        <taxon>Embryophyta</taxon>
        <taxon>Tracheophyta</taxon>
        <taxon>Spermatophyta</taxon>
        <taxon>Magnoliopsida</taxon>
        <taxon>Liliopsida</taxon>
        <taxon>Dioscoreales</taxon>
        <taxon>Dioscoreaceae</taxon>
        <taxon>Dioscorea</taxon>
    </lineage>
</organism>
<accession>A0A9D5CFB3</accession>
<evidence type="ECO:0000256" key="5">
    <source>
        <dbReference type="ARBA" id="ARBA00022682"/>
    </source>
</evidence>
<dbReference type="GO" id="GO:0004864">
    <property type="term" value="F:protein phosphatase inhibitor activity"/>
    <property type="evidence" value="ECO:0007669"/>
    <property type="project" value="UniProtKB-KW"/>
</dbReference>
<dbReference type="SUPFAM" id="SSF55961">
    <property type="entry name" value="Bet v1-like"/>
    <property type="match status" value="1"/>
</dbReference>
<dbReference type="GO" id="GO:0005634">
    <property type="term" value="C:nucleus"/>
    <property type="evidence" value="ECO:0007669"/>
    <property type="project" value="UniProtKB-SubCell"/>
</dbReference>
<dbReference type="GO" id="GO:0010427">
    <property type="term" value="F:abscisic acid binding"/>
    <property type="evidence" value="ECO:0007669"/>
    <property type="project" value="TreeGrafter"/>
</dbReference>
<comment type="similarity">
    <text evidence="3">Belongs to the PYR/PYL/RCAR abscisic acid intracellular receptor family.</text>
</comment>
<evidence type="ECO:0000256" key="7">
    <source>
        <dbReference type="ARBA" id="ARBA00023242"/>
    </source>
</evidence>
<reference evidence="9" key="1">
    <citation type="submission" date="2021-03" db="EMBL/GenBank/DDBJ databases">
        <authorList>
            <person name="Li Z."/>
            <person name="Yang C."/>
        </authorList>
    </citation>
    <scope>NUCLEOTIDE SEQUENCE</scope>
    <source>
        <strain evidence="9">Dzin_1.0</strain>
        <tissue evidence="9">Leaf</tissue>
    </source>
</reference>
<dbReference type="PANTHER" id="PTHR31213">
    <property type="entry name" value="OS08G0374000 PROTEIN-RELATED"/>
    <property type="match status" value="1"/>
</dbReference>
<proteinExistence type="inferred from homology"/>
<evidence type="ECO:0000256" key="1">
    <source>
        <dbReference type="ARBA" id="ARBA00004123"/>
    </source>
</evidence>
<dbReference type="GO" id="GO:0038023">
    <property type="term" value="F:signaling receptor activity"/>
    <property type="evidence" value="ECO:0007669"/>
    <property type="project" value="TreeGrafter"/>
</dbReference>
<reference evidence="9" key="2">
    <citation type="journal article" date="2022" name="Hortic Res">
        <title>The genome of Dioscorea zingiberensis sheds light on the biosynthesis, origin and evolution of the medicinally important diosgenin saponins.</title>
        <authorList>
            <person name="Li Y."/>
            <person name="Tan C."/>
            <person name="Li Z."/>
            <person name="Guo J."/>
            <person name="Li S."/>
            <person name="Chen X."/>
            <person name="Wang C."/>
            <person name="Dai X."/>
            <person name="Yang H."/>
            <person name="Song W."/>
            <person name="Hou L."/>
            <person name="Xu J."/>
            <person name="Tong Z."/>
            <person name="Xu A."/>
            <person name="Yuan X."/>
            <person name="Wang W."/>
            <person name="Yang Q."/>
            <person name="Chen L."/>
            <person name="Sun Z."/>
            <person name="Wang K."/>
            <person name="Pan B."/>
            <person name="Chen J."/>
            <person name="Bao Y."/>
            <person name="Liu F."/>
            <person name="Qi X."/>
            <person name="Gang D.R."/>
            <person name="Wen J."/>
            <person name="Li J."/>
        </authorList>
    </citation>
    <scope>NUCLEOTIDE SEQUENCE</scope>
    <source>
        <strain evidence="9">Dzin_1.0</strain>
    </source>
</reference>